<evidence type="ECO:0000313" key="2">
    <source>
        <dbReference type="Proteomes" id="UP001261871"/>
    </source>
</evidence>
<keyword evidence="2" id="KW-1185">Reference proteome</keyword>
<name>A0ABU1S6G5_9FLAO</name>
<dbReference type="EMBL" id="JAVDTX010000005">
    <property type="protein sequence ID" value="MDR6845810.1"/>
    <property type="molecule type" value="Genomic_DNA"/>
</dbReference>
<reference evidence="1 2" key="1">
    <citation type="submission" date="2023-07" db="EMBL/GenBank/DDBJ databases">
        <title>Sorghum-associated microbial communities from plants grown in Nebraska, USA.</title>
        <authorList>
            <person name="Schachtman D."/>
        </authorList>
    </citation>
    <scope>NUCLEOTIDE SEQUENCE [LARGE SCALE GENOMIC DNA]</scope>
    <source>
        <strain evidence="1 2">BE124</strain>
    </source>
</reference>
<evidence type="ECO:0000313" key="1">
    <source>
        <dbReference type="EMBL" id="MDR6845810.1"/>
    </source>
</evidence>
<organism evidence="1 2">
    <name type="scientific">Flavobacterium granuli</name>
    <dbReference type="NCBI Taxonomy" id="280093"/>
    <lineage>
        <taxon>Bacteria</taxon>
        <taxon>Pseudomonadati</taxon>
        <taxon>Bacteroidota</taxon>
        <taxon>Flavobacteriia</taxon>
        <taxon>Flavobacteriales</taxon>
        <taxon>Flavobacteriaceae</taxon>
        <taxon>Flavobacterium</taxon>
    </lineage>
</organism>
<proteinExistence type="predicted"/>
<accession>A0ABU1S6G5</accession>
<sequence length="164" mass="18060">MSKLITTIPAPAVLTAFTTAVNSALTPLNPFKINLTDEEKKGTRSMAEGREGYARLISRIANQFPNSLSRADVPAELANLLDYYNSLEANRMALLQAMETIEEIQLAGATDIMTLVDRYASNLQVSRGNEGSLDLAMGEVDQWNKRYANKKEEPKVPATPEEVN</sequence>
<dbReference type="Proteomes" id="UP001261871">
    <property type="component" value="Unassembled WGS sequence"/>
</dbReference>
<comment type="caution">
    <text evidence="1">The sequence shown here is derived from an EMBL/GenBank/DDBJ whole genome shotgun (WGS) entry which is preliminary data.</text>
</comment>
<gene>
    <name evidence="1" type="ORF">J2W95_002520</name>
</gene>
<protein>
    <submittedName>
        <fullName evidence="1">Uncharacterized protein</fullName>
    </submittedName>
</protein>
<dbReference type="RefSeq" id="WP_310007419.1">
    <property type="nucleotide sequence ID" value="NZ_JAVDTX010000005.1"/>
</dbReference>